<dbReference type="Gene3D" id="3.20.20.80">
    <property type="entry name" value="Glycosidases"/>
    <property type="match status" value="1"/>
</dbReference>
<evidence type="ECO:0000259" key="6">
    <source>
        <dbReference type="PROSITE" id="PS52009"/>
    </source>
</evidence>
<dbReference type="Pfam" id="PF00754">
    <property type="entry name" value="F5_F8_type_C"/>
    <property type="match status" value="1"/>
</dbReference>
<reference evidence="7 8" key="1">
    <citation type="submission" date="2020-03" db="EMBL/GenBank/DDBJ databases">
        <title>Two novel Motilibacter sp.</title>
        <authorList>
            <person name="Liu S."/>
        </authorList>
    </citation>
    <scope>NUCLEOTIDE SEQUENCE [LARGE SCALE GENOMIC DNA]</scope>
    <source>
        <strain evidence="7 8">E257</strain>
    </source>
</reference>
<dbReference type="InterPro" id="IPR029018">
    <property type="entry name" value="Hex-like_dom2"/>
</dbReference>
<gene>
    <name evidence="7" type="ORF">G9H71_15355</name>
</gene>
<feature type="domain" description="GH84" evidence="6">
    <location>
        <begin position="192"/>
        <end position="472"/>
    </location>
</feature>
<evidence type="ECO:0000313" key="7">
    <source>
        <dbReference type="EMBL" id="NHC15163.1"/>
    </source>
</evidence>
<feature type="active site" description="Proton donor" evidence="3">
    <location>
        <position position="307"/>
    </location>
</feature>
<dbReference type="SUPFAM" id="SSF55545">
    <property type="entry name" value="beta-N-acetylhexosaminidase-like domain"/>
    <property type="match status" value="1"/>
</dbReference>
<dbReference type="InterPro" id="IPR015882">
    <property type="entry name" value="HEX_bac_N"/>
</dbReference>
<sequence>MSRLRDRVRATALVAAVVTALAAPLVGPGAAPASAAAAPPDVLPTPQELTAHGAGVDLEGTITVVTGPGTDAAALRVVRNVLAAAGAVDVDVVDDVAAAADGGPVVFVDGTSDVPGAAEALAALGAQGASGLPAEGYVLAAGRVSKRELVVLDGADAAGAFYAAQTLRQLVRRHGSHATVDGVVVRDWPELPLRGVIEGFYGTPWSHAARKDQLAFYGRHKMNIYVYSPKDDPYLREQWRAPYPAPQLADISDLVRTAADNHVAFTYALSPGLSICYSSESDVQALIAKFQTLYDIGMRDFAVPLDDISYTTWNCPADQARFGTGGGAAGAAQAYVLNRVQREFIETHAGATPLQMVPTEYYDQAETPYKAALRTQLDSDVIVEWTGQGVVPGTITTAQAQQAKAVFGHPVLVWDNYPVNDYATDRLLLAPYTGREAGIAGSILGITSNPMIQPYASKTSVAGVGDFTWNPDAYDPEQSWAAALDELAGPDADVREALRVFGDLNWTSVLDTRQAPVLAPRLQEFWTAWERGDSSAAAAAERLLDTVAEAPATLRAGMADRGFVQDAAPWLTAAELWGRADLAALQMLVELRNGRVERSIESRQRALDLAAQAAAVVYQGLGGTVRVHVGDGVLDTFVQQAVAEHDRALALRAVRPSVSTNLPTYQSYVPANMADGNPDTWFWSSRAVANGDYVGVDLGSVREVSGVTVLMAKATSPRDFIQNGVLEYSVNGTTWTPVRTLVDTAEATATLPAGTSARYVRVRATAAQSEWLVVRELTVTSATPTSPTVTSGPAPAAGSSLGAAADGDLTTAYAAAGSAKGAAPLVVTLPAARPLSRVGVVADAAATVEVRSNGAWRAVGSLSRGYTELPVGGPAVDALRLVWGSTSRPPVVTEVLPWYADVPAVALAGPADEVAFETGSTATVPVSVTSTTPAAVAGTLSAAAPAGLTVTPASSALTVPRGASATVALTIAGAAGTYDVPVTFTPSGGTPVTTTVRVSVHPRVTATNVALASAGTVATAKSVEQDLPQLAARFANDGDTSTRWSSGYDDTAWLQLQFAAPQRVGKVVLRWEASHAESYLLQTSADGTTWSTARAVTASPGGVETLWLDGAEVRYLRVQGVKRSSTWGYSLWEVEAYPVAG</sequence>
<dbReference type="InterPro" id="IPR008979">
    <property type="entry name" value="Galactose-bd-like_sf"/>
</dbReference>
<dbReference type="SUPFAM" id="SSF51445">
    <property type="entry name" value="(Trans)glycosidases"/>
    <property type="match status" value="1"/>
</dbReference>
<proteinExistence type="inferred from homology"/>
<feature type="domain" description="F5/8 type C" evidence="5">
    <location>
        <begin position="642"/>
        <end position="782"/>
    </location>
</feature>
<dbReference type="InterPro" id="IPR049019">
    <property type="entry name" value="NagJ-like_helical"/>
</dbReference>
<dbReference type="Pfam" id="PF21774">
    <property type="entry name" value="NagJ_C"/>
    <property type="match status" value="1"/>
</dbReference>
<dbReference type="InterPro" id="IPR000421">
    <property type="entry name" value="FA58C"/>
</dbReference>
<comment type="similarity">
    <text evidence="3">Belongs to the glycosyl hydrolase 84 family.</text>
</comment>
<organism evidence="7 8">
    <name type="scientific">Motilibacter deserti</name>
    <dbReference type="NCBI Taxonomy" id="2714956"/>
    <lineage>
        <taxon>Bacteria</taxon>
        <taxon>Bacillati</taxon>
        <taxon>Actinomycetota</taxon>
        <taxon>Actinomycetes</taxon>
        <taxon>Motilibacterales</taxon>
        <taxon>Motilibacteraceae</taxon>
        <taxon>Motilibacter</taxon>
    </lineage>
</organism>
<keyword evidence="2 3" id="KW-0326">Glycosidase</keyword>
<dbReference type="EMBL" id="JAANNP010000018">
    <property type="protein sequence ID" value="NHC15163.1"/>
    <property type="molecule type" value="Genomic_DNA"/>
</dbReference>
<evidence type="ECO:0000259" key="5">
    <source>
        <dbReference type="PROSITE" id="PS50022"/>
    </source>
</evidence>
<dbReference type="Gene3D" id="2.60.120.260">
    <property type="entry name" value="Galactose-binding domain-like"/>
    <property type="match status" value="2"/>
</dbReference>
<keyword evidence="8" id="KW-1185">Reference proteome</keyword>
<dbReference type="PANTHER" id="PTHR13170">
    <property type="entry name" value="O-GLCNACASE"/>
    <property type="match status" value="1"/>
</dbReference>
<dbReference type="Pfam" id="PF22633">
    <property type="entry name" value="F5_F8_type_C_2"/>
    <property type="match status" value="1"/>
</dbReference>
<keyword evidence="4" id="KW-0732">Signal</keyword>
<evidence type="ECO:0000256" key="2">
    <source>
        <dbReference type="ARBA" id="ARBA00023295"/>
    </source>
</evidence>
<name>A0ABX0GW30_9ACTN</name>
<dbReference type="Pfam" id="PF07555">
    <property type="entry name" value="NAGidase"/>
    <property type="match status" value="1"/>
</dbReference>
<dbReference type="PROSITE" id="PS50022">
    <property type="entry name" value="FA58C_3"/>
    <property type="match status" value="2"/>
</dbReference>
<protein>
    <submittedName>
        <fullName evidence="7">Beta-N-acetylhexosaminidase</fullName>
    </submittedName>
</protein>
<dbReference type="Proteomes" id="UP000800981">
    <property type="component" value="Unassembled WGS sequence"/>
</dbReference>
<comment type="caution">
    <text evidence="7">The sequence shown here is derived from an EMBL/GenBank/DDBJ whole genome shotgun (WGS) entry which is preliminary data.</text>
</comment>
<dbReference type="SUPFAM" id="SSF140657">
    <property type="entry name" value="Hyaluronidase post-catalytic domain-like"/>
    <property type="match status" value="1"/>
</dbReference>
<dbReference type="SUPFAM" id="SSF49785">
    <property type="entry name" value="Galactose-binding domain-like"/>
    <property type="match status" value="2"/>
</dbReference>
<evidence type="ECO:0000256" key="3">
    <source>
        <dbReference type="PROSITE-ProRule" id="PRU01353"/>
    </source>
</evidence>
<dbReference type="Pfam" id="PF02838">
    <property type="entry name" value="Glyco_hydro_20b"/>
    <property type="match status" value="1"/>
</dbReference>
<dbReference type="InterPro" id="IPR051822">
    <property type="entry name" value="Glycosyl_Hydrolase_84"/>
</dbReference>
<dbReference type="Gene3D" id="1.20.58.460">
    <property type="entry name" value="Hyaluronidase post-catalytic domain-like"/>
    <property type="match status" value="1"/>
</dbReference>
<accession>A0ABX0GW30</accession>
<evidence type="ECO:0000256" key="4">
    <source>
        <dbReference type="SAM" id="SignalP"/>
    </source>
</evidence>
<feature type="domain" description="F5/8 type C" evidence="5">
    <location>
        <begin position="999"/>
        <end position="1139"/>
    </location>
</feature>
<dbReference type="PROSITE" id="PS52009">
    <property type="entry name" value="GH84"/>
    <property type="match status" value="1"/>
</dbReference>
<dbReference type="Gene3D" id="3.30.379.10">
    <property type="entry name" value="Chitobiase/beta-hexosaminidase domain 2-like"/>
    <property type="match status" value="1"/>
</dbReference>
<evidence type="ECO:0000256" key="1">
    <source>
        <dbReference type="ARBA" id="ARBA00022801"/>
    </source>
</evidence>
<dbReference type="InterPro" id="IPR011496">
    <property type="entry name" value="O-GlcNAcase_cat"/>
</dbReference>
<dbReference type="InterPro" id="IPR017853">
    <property type="entry name" value="GH"/>
</dbReference>
<dbReference type="PANTHER" id="PTHR13170:SF16">
    <property type="entry name" value="PROTEIN O-GLCNACASE"/>
    <property type="match status" value="1"/>
</dbReference>
<keyword evidence="1 3" id="KW-0378">Hydrolase</keyword>
<feature type="signal peptide" evidence="4">
    <location>
        <begin position="1"/>
        <end position="22"/>
    </location>
</feature>
<evidence type="ECO:0000313" key="8">
    <source>
        <dbReference type="Proteomes" id="UP000800981"/>
    </source>
</evidence>
<feature type="chain" id="PRO_5045185001" evidence="4">
    <location>
        <begin position="23"/>
        <end position="1141"/>
    </location>
</feature>